<dbReference type="EMBL" id="CP022163">
    <property type="protein sequence ID" value="ATB28112.1"/>
    <property type="molecule type" value="Genomic_DNA"/>
</dbReference>
<dbReference type="SUPFAM" id="SSF50965">
    <property type="entry name" value="Galactose oxidase, central domain"/>
    <property type="match status" value="1"/>
</dbReference>
<dbReference type="InterPro" id="IPR006652">
    <property type="entry name" value="Kelch_1"/>
</dbReference>
<dbReference type="Pfam" id="PF24681">
    <property type="entry name" value="Kelch_KLHDC2_KLHL20_DRC7"/>
    <property type="match status" value="1"/>
</dbReference>
<dbReference type="SMART" id="SM00612">
    <property type="entry name" value="Kelch"/>
    <property type="match status" value="3"/>
</dbReference>
<keyword evidence="1" id="KW-0732">Signal</keyword>
<name>A0A250IAD0_9BACT</name>
<protein>
    <recommendedName>
        <fullName evidence="4">Galactose oxidase</fullName>
    </recommendedName>
</protein>
<dbReference type="SUPFAM" id="SSF117281">
    <property type="entry name" value="Kelch motif"/>
    <property type="match status" value="1"/>
</dbReference>
<organism evidence="2 3">
    <name type="scientific">Melittangium boletus DSM 14713</name>
    <dbReference type="NCBI Taxonomy" id="1294270"/>
    <lineage>
        <taxon>Bacteria</taxon>
        <taxon>Pseudomonadati</taxon>
        <taxon>Myxococcota</taxon>
        <taxon>Myxococcia</taxon>
        <taxon>Myxococcales</taxon>
        <taxon>Cystobacterineae</taxon>
        <taxon>Archangiaceae</taxon>
        <taxon>Melittangium</taxon>
    </lineage>
</organism>
<dbReference type="RefSeq" id="WP_245919538.1">
    <property type="nucleotide sequence ID" value="NZ_CP022163.1"/>
</dbReference>
<keyword evidence="3" id="KW-1185">Reference proteome</keyword>
<gene>
    <name evidence="2" type="ORF">MEBOL_001557</name>
</gene>
<feature type="chain" id="PRO_5012738600" description="Galactose oxidase" evidence="1">
    <location>
        <begin position="25"/>
        <end position="533"/>
    </location>
</feature>
<dbReference type="Proteomes" id="UP000217289">
    <property type="component" value="Chromosome"/>
</dbReference>
<reference evidence="2 3" key="1">
    <citation type="submission" date="2017-06" db="EMBL/GenBank/DDBJ databases">
        <authorList>
            <person name="Kim H.J."/>
            <person name="Triplett B.A."/>
        </authorList>
    </citation>
    <scope>NUCLEOTIDE SEQUENCE [LARGE SCALE GENOMIC DNA]</scope>
    <source>
        <strain evidence="2 3">DSM 14713</strain>
    </source>
</reference>
<sequence>MRLMKPVVSLAVSLLMTACGEPAAQESPPLVTSAAALSSAVSRGCTFALSYRTNPVPFMPTEYYPTVTRQASPTCPWGAASVELNVVYSPPQMSVAANDLGVAVSYVNNYSRFRRGAGIRLQVLHLAPDTLERVSDTTFYEGYSGGVPGEVLNGELSLLTDGTTLKVRGEKVGTLQGETGSGPYYVATFPHFFTTRPPTYTLVASSTPEAQAVGSWTVTGALRSARSMHTATLLSSGEVLVLGGTTAEVFNPYDNVSTPTGSPIDSRVQNHTATVLPSGKVLALSGRLGGPSAWRSSAEVYDPATRTWTSANVMSTPRGYHTATLLDSGKVLVVGGESSQGATDSVEVYDPDTNTWSSEAPVSPPRWGHTATRLHSGRVLVLGGTSAPGTVSQDAREYDPSTHAWSSVAAMPRARSGHIAVRLYSGKVLVLGGGSDAVDIYDPYGATPWTSGPALASGNSAASATLLYSGEVLVTRSTGQASLYDPSTNTWLAAGALTAPLAAHAVTFLHTGQVLVTGGSASSDVTTVQRYTR</sequence>
<feature type="signal peptide" evidence="1">
    <location>
        <begin position="1"/>
        <end position="24"/>
    </location>
</feature>
<dbReference type="PANTHER" id="PTHR45632">
    <property type="entry name" value="LD33804P"/>
    <property type="match status" value="1"/>
</dbReference>
<evidence type="ECO:0000313" key="3">
    <source>
        <dbReference type="Proteomes" id="UP000217289"/>
    </source>
</evidence>
<dbReference type="KEGG" id="mbd:MEBOL_001557"/>
<evidence type="ECO:0000313" key="2">
    <source>
        <dbReference type="EMBL" id="ATB28112.1"/>
    </source>
</evidence>
<accession>A0A250IAD0</accession>
<dbReference type="InterPro" id="IPR037293">
    <property type="entry name" value="Gal_Oxidase_central_sf"/>
</dbReference>
<dbReference type="PANTHER" id="PTHR45632:SF17">
    <property type="entry name" value="KELCH-LIKE PROTEIN 31"/>
    <property type="match status" value="1"/>
</dbReference>
<dbReference type="Gene3D" id="2.130.10.80">
    <property type="entry name" value="Galactose oxidase/kelch, beta-propeller"/>
    <property type="match status" value="4"/>
</dbReference>
<dbReference type="InterPro" id="IPR011043">
    <property type="entry name" value="Gal_Oxase/kelch_b-propeller"/>
</dbReference>
<evidence type="ECO:0008006" key="4">
    <source>
        <dbReference type="Google" id="ProtNLM"/>
    </source>
</evidence>
<evidence type="ECO:0000256" key="1">
    <source>
        <dbReference type="SAM" id="SignalP"/>
    </source>
</evidence>
<dbReference type="PROSITE" id="PS51257">
    <property type="entry name" value="PROKAR_LIPOPROTEIN"/>
    <property type="match status" value="1"/>
</dbReference>
<dbReference type="InterPro" id="IPR015915">
    <property type="entry name" value="Kelch-typ_b-propeller"/>
</dbReference>
<proteinExistence type="predicted"/>
<dbReference type="AlphaFoldDB" id="A0A250IAD0"/>